<name>A0A2X4VWZ3_LEDLE</name>
<dbReference type="InterPro" id="IPR009057">
    <property type="entry name" value="Homeodomain-like_sf"/>
</dbReference>
<sequence>MTVQGRTTKEAIIEAAIALFNTKSFQGTTIRDIAGKADVNIANISYYFQGKQGLLEACLVSFFDPYVACLEEEAKRLKKDNARLCLNKALKRILHFQSDNHLLARFVWREVSIDSQLSREVISSYLMKERFYFKKMIQAAFQDQKTIFPMDMLVIQLKGMLMMPYLNSQYIREVWGIIPQERYFADKYLLAIQDWIEASVSSSKPTCHLNSIPIRHTI</sequence>
<evidence type="ECO:0000256" key="1">
    <source>
        <dbReference type="ARBA" id="ARBA00022491"/>
    </source>
</evidence>
<feature type="domain" description="HTH tetR-type" evidence="4">
    <location>
        <begin position="6"/>
        <end position="66"/>
    </location>
</feature>
<dbReference type="InterPro" id="IPR023772">
    <property type="entry name" value="DNA-bd_HTH_TetR-type_CS"/>
</dbReference>
<gene>
    <name evidence="5" type="primary">yttP</name>
    <name evidence="5" type="ORF">NCTC4824_01358</name>
</gene>
<evidence type="ECO:0000259" key="4">
    <source>
        <dbReference type="PROSITE" id="PS50977"/>
    </source>
</evidence>
<dbReference type="PROSITE" id="PS50977">
    <property type="entry name" value="HTH_TETR_2"/>
    <property type="match status" value="1"/>
</dbReference>
<proteinExistence type="predicted"/>
<accession>A0A2X4VWZ3</accession>
<dbReference type="PROSITE" id="PS01081">
    <property type="entry name" value="HTH_TETR_1"/>
    <property type="match status" value="1"/>
</dbReference>
<evidence type="ECO:0000256" key="2">
    <source>
        <dbReference type="ARBA" id="ARBA00023125"/>
    </source>
</evidence>
<evidence type="ECO:0000313" key="5">
    <source>
        <dbReference type="EMBL" id="SQI54919.1"/>
    </source>
</evidence>
<dbReference type="EMBL" id="LS483476">
    <property type="protein sequence ID" value="SQI54919.1"/>
    <property type="molecule type" value="Genomic_DNA"/>
</dbReference>
<dbReference type="PANTHER" id="PTHR43479">
    <property type="entry name" value="ACREF/ENVCD OPERON REPRESSOR-RELATED"/>
    <property type="match status" value="1"/>
</dbReference>
<keyword evidence="6" id="KW-1185">Reference proteome</keyword>
<reference evidence="5 6" key="1">
    <citation type="submission" date="2018-06" db="EMBL/GenBank/DDBJ databases">
        <authorList>
            <consortium name="Pathogen Informatics"/>
            <person name="Doyle S."/>
        </authorList>
    </citation>
    <scope>NUCLEOTIDE SEQUENCE [LARGE SCALE GENOMIC DNA]</scope>
    <source>
        <strain evidence="5 6">NCTC4824</strain>
    </source>
</reference>
<dbReference type="InterPro" id="IPR050624">
    <property type="entry name" value="HTH-type_Tx_Regulator"/>
</dbReference>
<protein>
    <submittedName>
        <fullName evidence="5">TetR family transcriptional regulator</fullName>
    </submittedName>
</protein>
<dbReference type="RefSeq" id="WP_066136859.1">
    <property type="nucleotide sequence ID" value="NZ_CBCSGM010000001.1"/>
</dbReference>
<dbReference type="InterPro" id="IPR001647">
    <property type="entry name" value="HTH_TetR"/>
</dbReference>
<feature type="DNA-binding region" description="H-T-H motif" evidence="3">
    <location>
        <begin position="29"/>
        <end position="48"/>
    </location>
</feature>
<dbReference type="PRINTS" id="PR00455">
    <property type="entry name" value="HTHTETR"/>
</dbReference>
<dbReference type="Proteomes" id="UP000249134">
    <property type="component" value="Chromosome 1"/>
</dbReference>
<dbReference type="AlphaFoldDB" id="A0A2X4VWZ3"/>
<dbReference type="PANTHER" id="PTHR43479:SF11">
    <property type="entry name" value="ACREF_ENVCD OPERON REPRESSOR-RELATED"/>
    <property type="match status" value="1"/>
</dbReference>
<keyword evidence="2 3" id="KW-0238">DNA-binding</keyword>
<evidence type="ECO:0000256" key="3">
    <source>
        <dbReference type="PROSITE-ProRule" id="PRU00335"/>
    </source>
</evidence>
<dbReference type="NCBIfam" id="NF037937">
    <property type="entry name" value="septum_RefZ"/>
    <property type="match status" value="1"/>
</dbReference>
<organism evidence="5 6">
    <name type="scientific">Lederbergia lenta</name>
    <name type="common">Bacillus lentus</name>
    <dbReference type="NCBI Taxonomy" id="1467"/>
    <lineage>
        <taxon>Bacteria</taxon>
        <taxon>Bacillati</taxon>
        <taxon>Bacillota</taxon>
        <taxon>Bacilli</taxon>
        <taxon>Bacillales</taxon>
        <taxon>Bacillaceae</taxon>
        <taxon>Lederbergia</taxon>
    </lineage>
</organism>
<keyword evidence="1" id="KW-0678">Repressor</keyword>
<dbReference type="Gene3D" id="1.10.357.10">
    <property type="entry name" value="Tetracycline Repressor, domain 2"/>
    <property type="match status" value="1"/>
</dbReference>
<dbReference type="STRING" id="1348624.GCA_001591545_00450"/>
<dbReference type="GO" id="GO:0003677">
    <property type="term" value="F:DNA binding"/>
    <property type="evidence" value="ECO:0007669"/>
    <property type="project" value="UniProtKB-UniRule"/>
</dbReference>
<evidence type="ECO:0000313" key="6">
    <source>
        <dbReference type="Proteomes" id="UP000249134"/>
    </source>
</evidence>
<dbReference type="SUPFAM" id="SSF46689">
    <property type="entry name" value="Homeodomain-like"/>
    <property type="match status" value="1"/>
</dbReference>
<dbReference type="KEGG" id="blen:NCTC4824_01358"/>
<dbReference type="Pfam" id="PF00440">
    <property type="entry name" value="TetR_N"/>
    <property type="match status" value="1"/>
</dbReference>